<name>A0A4Y3TTT8_9PROT</name>
<feature type="transmembrane region" description="Helical" evidence="1">
    <location>
        <begin position="6"/>
        <end position="26"/>
    </location>
</feature>
<keyword evidence="1" id="KW-0812">Transmembrane</keyword>
<dbReference type="AlphaFoldDB" id="A0A4Y3TTT8"/>
<keyword evidence="4" id="KW-1185">Reference proteome</keyword>
<sequence>MTFLYIWQAVLTLAGLGLAVTLLALARQIGVLHERVAPAGEQTARAGLEVGQGVPRLVMHTLEDKAFVVGERLPVGANLLLLFVAPECPVCKRVIPIVRALAAERGYGLVFVGDGPVPELKAMVAGRPEMQGVPLLTGVELGLVLQINRLPALVLLDDHAVIRVKDIVNTRQQIEALLDSAQGSAPAGSVTDLTEKGVSLHVAL</sequence>
<feature type="domain" description="Thioredoxin" evidence="2">
    <location>
        <begin position="48"/>
        <end position="183"/>
    </location>
</feature>
<accession>A0A4Y3TTT8</accession>
<protein>
    <recommendedName>
        <fullName evidence="2">Thioredoxin domain-containing protein</fullName>
    </recommendedName>
</protein>
<dbReference type="EMBL" id="BJMV01000003">
    <property type="protein sequence ID" value="GEB85138.1"/>
    <property type="molecule type" value="Genomic_DNA"/>
</dbReference>
<proteinExistence type="predicted"/>
<dbReference type="Gene3D" id="3.40.30.10">
    <property type="entry name" value="Glutaredoxin"/>
    <property type="match status" value="1"/>
</dbReference>
<comment type="caution">
    <text evidence="3">The sequence shown here is derived from an EMBL/GenBank/DDBJ whole genome shotgun (WGS) entry which is preliminary data.</text>
</comment>
<dbReference type="PROSITE" id="PS51352">
    <property type="entry name" value="THIOREDOXIN_2"/>
    <property type="match status" value="1"/>
</dbReference>
<keyword evidence="1" id="KW-1133">Transmembrane helix</keyword>
<dbReference type="Proteomes" id="UP000317730">
    <property type="component" value="Unassembled WGS sequence"/>
</dbReference>
<evidence type="ECO:0000259" key="2">
    <source>
        <dbReference type="PROSITE" id="PS51352"/>
    </source>
</evidence>
<dbReference type="InterPro" id="IPR013766">
    <property type="entry name" value="Thioredoxin_domain"/>
</dbReference>
<reference evidence="3 4" key="1">
    <citation type="submission" date="2019-06" db="EMBL/GenBank/DDBJ databases">
        <title>Whole genome shotgun sequence of Acetobacter peroxydans NBRC 13755.</title>
        <authorList>
            <person name="Hosoyama A."/>
            <person name="Uohara A."/>
            <person name="Ohji S."/>
            <person name="Ichikawa N."/>
        </authorList>
    </citation>
    <scope>NUCLEOTIDE SEQUENCE [LARGE SCALE GENOMIC DNA]</scope>
    <source>
        <strain evidence="3 4">NBRC 13755</strain>
    </source>
</reference>
<evidence type="ECO:0000313" key="4">
    <source>
        <dbReference type="Proteomes" id="UP000317730"/>
    </source>
</evidence>
<gene>
    <name evidence="3" type="ORF">APE01nite_09350</name>
</gene>
<keyword evidence="1" id="KW-0472">Membrane</keyword>
<evidence type="ECO:0000313" key="3">
    <source>
        <dbReference type="EMBL" id="GEB85138.1"/>
    </source>
</evidence>
<organism evidence="3 4">
    <name type="scientific">Acetobacter peroxydans</name>
    <dbReference type="NCBI Taxonomy" id="104098"/>
    <lineage>
        <taxon>Bacteria</taxon>
        <taxon>Pseudomonadati</taxon>
        <taxon>Pseudomonadota</taxon>
        <taxon>Alphaproteobacteria</taxon>
        <taxon>Acetobacterales</taxon>
        <taxon>Acetobacteraceae</taxon>
        <taxon>Acetobacter</taxon>
    </lineage>
</organism>
<dbReference type="SUPFAM" id="SSF52833">
    <property type="entry name" value="Thioredoxin-like"/>
    <property type="match status" value="1"/>
</dbReference>
<evidence type="ECO:0000256" key="1">
    <source>
        <dbReference type="SAM" id="Phobius"/>
    </source>
</evidence>
<dbReference type="InterPro" id="IPR036249">
    <property type="entry name" value="Thioredoxin-like_sf"/>
</dbReference>